<reference evidence="2 3" key="1">
    <citation type="journal article" date="2021" name="Commun. Biol.">
        <title>The genome of Shorea leprosula (Dipterocarpaceae) highlights the ecological relevance of drought in aseasonal tropical rainforests.</title>
        <authorList>
            <person name="Ng K.K.S."/>
            <person name="Kobayashi M.J."/>
            <person name="Fawcett J.A."/>
            <person name="Hatakeyama M."/>
            <person name="Paape T."/>
            <person name="Ng C.H."/>
            <person name="Ang C.C."/>
            <person name="Tnah L.H."/>
            <person name="Lee C.T."/>
            <person name="Nishiyama T."/>
            <person name="Sese J."/>
            <person name="O'Brien M.J."/>
            <person name="Copetti D."/>
            <person name="Mohd Noor M.I."/>
            <person name="Ong R.C."/>
            <person name="Putra M."/>
            <person name="Sireger I.Z."/>
            <person name="Indrioko S."/>
            <person name="Kosugi Y."/>
            <person name="Izuno A."/>
            <person name="Isagi Y."/>
            <person name="Lee S.L."/>
            <person name="Shimizu K.K."/>
        </authorList>
    </citation>
    <scope>NUCLEOTIDE SEQUENCE [LARGE SCALE GENOMIC DNA]</scope>
    <source>
        <strain evidence="2">214</strain>
    </source>
</reference>
<keyword evidence="3" id="KW-1185">Reference proteome</keyword>
<evidence type="ECO:0000313" key="2">
    <source>
        <dbReference type="EMBL" id="GKU85594.1"/>
    </source>
</evidence>
<sequence>MSRQCRCQDRGTGSWLRHAGGRESGQGRYAGAPGSGQERCRCVPCARYHGVNTLARSGAAQNSPKAAGA</sequence>
<protein>
    <submittedName>
        <fullName evidence="2">Uncharacterized protein</fullName>
    </submittedName>
</protein>
<evidence type="ECO:0000313" key="3">
    <source>
        <dbReference type="Proteomes" id="UP001054252"/>
    </source>
</evidence>
<evidence type="ECO:0000256" key="1">
    <source>
        <dbReference type="SAM" id="MobiDB-lite"/>
    </source>
</evidence>
<gene>
    <name evidence="2" type="ORF">SLEP1_g243</name>
</gene>
<dbReference type="AlphaFoldDB" id="A0AAV5HI54"/>
<organism evidence="2 3">
    <name type="scientific">Rubroshorea leprosula</name>
    <dbReference type="NCBI Taxonomy" id="152421"/>
    <lineage>
        <taxon>Eukaryota</taxon>
        <taxon>Viridiplantae</taxon>
        <taxon>Streptophyta</taxon>
        <taxon>Embryophyta</taxon>
        <taxon>Tracheophyta</taxon>
        <taxon>Spermatophyta</taxon>
        <taxon>Magnoliopsida</taxon>
        <taxon>eudicotyledons</taxon>
        <taxon>Gunneridae</taxon>
        <taxon>Pentapetalae</taxon>
        <taxon>rosids</taxon>
        <taxon>malvids</taxon>
        <taxon>Malvales</taxon>
        <taxon>Dipterocarpaceae</taxon>
        <taxon>Rubroshorea</taxon>
    </lineage>
</organism>
<name>A0AAV5HI54_9ROSI</name>
<dbReference type="EMBL" id="BPVZ01000001">
    <property type="protein sequence ID" value="GKU85594.1"/>
    <property type="molecule type" value="Genomic_DNA"/>
</dbReference>
<accession>A0AAV5HI54</accession>
<comment type="caution">
    <text evidence="2">The sequence shown here is derived from an EMBL/GenBank/DDBJ whole genome shotgun (WGS) entry which is preliminary data.</text>
</comment>
<proteinExistence type="predicted"/>
<dbReference type="Proteomes" id="UP001054252">
    <property type="component" value="Unassembled WGS sequence"/>
</dbReference>
<feature type="region of interest" description="Disordered" evidence="1">
    <location>
        <begin position="1"/>
        <end position="37"/>
    </location>
</feature>